<accession>A0A8K0VZW0</accession>
<evidence type="ECO:0000256" key="1">
    <source>
        <dbReference type="SAM" id="MobiDB-lite"/>
    </source>
</evidence>
<proteinExistence type="predicted"/>
<dbReference type="Proteomes" id="UP000813461">
    <property type="component" value="Unassembled WGS sequence"/>
</dbReference>
<feature type="compositionally biased region" description="Polar residues" evidence="1">
    <location>
        <begin position="830"/>
        <end position="851"/>
    </location>
</feature>
<evidence type="ECO:0000313" key="3">
    <source>
        <dbReference type="EMBL" id="KAH7088017.1"/>
    </source>
</evidence>
<feature type="compositionally biased region" description="Basic and acidic residues" evidence="1">
    <location>
        <begin position="676"/>
        <end position="693"/>
    </location>
</feature>
<keyword evidence="4" id="KW-1185">Reference proteome</keyword>
<feature type="region of interest" description="Disordered" evidence="1">
    <location>
        <begin position="313"/>
        <end position="345"/>
    </location>
</feature>
<feature type="compositionally biased region" description="Basic and acidic residues" evidence="1">
    <location>
        <begin position="890"/>
        <end position="914"/>
    </location>
</feature>
<dbReference type="EMBL" id="JAGMVJ010000008">
    <property type="protein sequence ID" value="KAH7088017.1"/>
    <property type="molecule type" value="Genomic_DNA"/>
</dbReference>
<gene>
    <name evidence="3" type="ORF">FB567DRAFT_620323</name>
</gene>
<feature type="signal peptide" evidence="2">
    <location>
        <begin position="1"/>
        <end position="21"/>
    </location>
</feature>
<evidence type="ECO:0000313" key="4">
    <source>
        <dbReference type="Proteomes" id="UP000813461"/>
    </source>
</evidence>
<protein>
    <submittedName>
        <fullName evidence="3">Uncharacterized protein</fullName>
    </submittedName>
</protein>
<name>A0A8K0VZW0_9PLEO</name>
<feature type="region of interest" description="Disordered" evidence="1">
    <location>
        <begin position="796"/>
        <end position="960"/>
    </location>
</feature>
<evidence type="ECO:0000256" key="2">
    <source>
        <dbReference type="SAM" id="SignalP"/>
    </source>
</evidence>
<sequence>MAPSALARLGLLALLSTSSLSVPIAPREVVDKRAAALCTEPDVSWEKKHTEGCPICVDETLPRELFLQYCGPVMNPAVVHMDADGVWRRDRLEQTHVEDAKAQARSIDPLSEGNEQVQADFPTRIEVQAADPTITEAAKLRRDDYAINLAPGAGPRSQVAMMHAVQQAVYKRQPVDGEEHVPTTTTTTDAEAATELPEEVALDDLEIMAPILPIERPLELFPRPHPHIPRPIPVIAALKERSNSREVLLPSTNDVEMIRGANKWDLNFGIPPKYIPDPRYEAEVTDREEAALSKRMDEITHRPAFRIYKSTQPDEDISVDESRLPISPRGSGAWESQEPGGEETKHDAVFSGVPFGPKAPYPVTHQPAYDLWRRKTQLAGSRKDLSEDAHHDTLQPLYVTTPVLRPEVLDHGPVLMDSEIRRRSSASWMDASSSQENNDAILESQLNADTIVHHNVDNLWRRVDSNRPMPTNYRSSKSEDEELFDHSASARPDEKTPGSIMQVHRPAPIVYRRASTEWQPPVTEEYRWRDIGDSLNENAGRLVPTSDEIASEGTLDSVTMYPVMDVYRKNRNDNEPYDYVTFMGDETTAHELDQHPYEPRDQQPKKRYVPAPELLEDLPWSSQSNHMVQRRSLEDAGSLTSHANDVVNGVKNMWESILNKGEIQTRGISDSLKDVWGKLRDGDKNNPEKHQDPSSKPNSGPNDEMDSVDEGTSSSQRADSKYKRTDGDSQEAFDTKTTKLHLEDPKNRHLNMGPKLKRASLDVDSLSFDESTVSMGTRQRRSTALKDLLDAISRGGSYPAMSNTQNDGDSAASGGSMSGGSTSEMSNTSADDSTMGMSNSANTQNAGPTTHRTNRRGLVDAGDDLLDSPRLPPVALSHMTAPRVWKVRRNSRDQTSRLEDHTATEGPESERRDGWNYISDPKDSQTSNPADVHGLADSLWRPKPSENGEQWSEAPRSSRREEFDDYIASTRGGHGLTGSVISPATELSLAPSAHRRARRDGSSSALDAESQFAEEHESTPRLLAIIRRSPDDAAEDSYREMLLQKIGEAVAKIPTSAAPAVVLSTTSSVHKRDDVEFSASNTQKVAQDDSAKPETFYSGEFGGLEAIRNSHLIPAVVMAPATSVHKRSHDSMQDEEPKYRSDAWYEKYCSGDLTREQWRFCYAGSVAITLPPSIAVYRRDASTVNKRGFVDTIKNLFGFGSPMQQVPNEENYNDEGIEPDGSVHTAHSTYEINSVYRRGSEDVVGHGETQDLETKHGEGGSEDLAQRDWQHLHDIEAVVYGTSTHVYQSPKFDYKTPDMEEERDA</sequence>
<comment type="caution">
    <text evidence="3">The sequence shown here is derived from an EMBL/GenBank/DDBJ whole genome shotgun (WGS) entry which is preliminary data.</text>
</comment>
<feature type="region of interest" description="Disordered" evidence="1">
    <location>
        <begin position="988"/>
        <end position="1018"/>
    </location>
</feature>
<dbReference type="OrthoDB" id="10586163at2759"/>
<feature type="chain" id="PRO_5035474998" evidence="2">
    <location>
        <begin position="22"/>
        <end position="1305"/>
    </location>
</feature>
<feature type="compositionally biased region" description="Low complexity" evidence="1">
    <location>
        <begin position="806"/>
        <end position="829"/>
    </location>
</feature>
<reference evidence="3" key="1">
    <citation type="journal article" date="2021" name="Nat. Commun.">
        <title>Genetic determinants of endophytism in the Arabidopsis root mycobiome.</title>
        <authorList>
            <person name="Mesny F."/>
            <person name="Miyauchi S."/>
            <person name="Thiergart T."/>
            <person name="Pickel B."/>
            <person name="Atanasova L."/>
            <person name="Karlsson M."/>
            <person name="Huettel B."/>
            <person name="Barry K.W."/>
            <person name="Haridas S."/>
            <person name="Chen C."/>
            <person name="Bauer D."/>
            <person name="Andreopoulos W."/>
            <person name="Pangilinan J."/>
            <person name="LaButti K."/>
            <person name="Riley R."/>
            <person name="Lipzen A."/>
            <person name="Clum A."/>
            <person name="Drula E."/>
            <person name="Henrissat B."/>
            <person name="Kohler A."/>
            <person name="Grigoriev I.V."/>
            <person name="Martin F.M."/>
            <person name="Hacquard S."/>
        </authorList>
    </citation>
    <scope>NUCLEOTIDE SEQUENCE</scope>
    <source>
        <strain evidence="3">MPI-SDFR-AT-0120</strain>
    </source>
</reference>
<keyword evidence="2" id="KW-0732">Signal</keyword>
<feature type="compositionally biased region" description="Basic and acidic residues" evidence="1">
    <location>
        <begin position="718"/>
        <end position="747"/>
    </location>
</feature>
<feature type="region of interest" description="Disordered" evidence="1">
    <location>
        <begin position="1241"/>
        <end position="1261"/>
    </location>
</feature>
<feature type="region of interest" description="Disordered" evidence="1">
    <location>
        <begin position="676"/>
        <end position="756"/>
    </location>
</feature>
<organism evidence="3 4">
    <name type="scientific">Paraphoma chrysanthemicola</name>
    <dbReference type="NCBI Taxonomy" id="798071"/>
    <lineage>
        <taxon>Eukaryota</taxon>
        <taxon>Fungi</taxon>
        <taxon>Dikarya</taxon>
        <taxon>Ascomycota</taxon>
        <taxon>Pezizomycotina</taxon>
        <taxon>Dothideomycetes</taxon>
        <taxon>Pleosporomycetidae</taxon>
        <taxon>Pleosporales</taxon>
        <taxon>Pleosporineae</taxon>
        <taxon>Phaeosphaeriaceae</taxon>
        <taxon>Paraphoma</taxon>
    </lineage>
</organism>